<keyword evidence="1" id="KW-1185">Reference proteome</keyword>
<dbReference type="WBParaSite" id="ACAC_0001063301-mRNA-1">
    <property type="protein sequence ID" value="ACAC_0001063301-mRNA-1"/>
    <property type="gene ID" value="ACAC_0001063301"/>
</dbReference>
<evidence type="ECO:0000313" key="1">
    <source>
        <dbReference type="Proteomes" id="UP000035642"/>
    </source>
</evidence>
<organism evidence="1 2">
    <name type="scientific">Angiostrongylus cantonensis</name>
    <name type="common">Rat lungworm</name>
    <dbReference type="NCBI Taxonomy" id="6313"/>
    <lineage>
        <taxon>Eukaryota</taxon>
        <taxon>Metazoa</taxon>
        <taxon>Ecdysozoa</taxon>
        <taxon>Nematoda</taxon>
        <taxon>Chromadorea</taxon>
        <taxon>Rhabditida</taxon>
        <taxon>Rhabditina</taxon>
        <taxon>Rhabditomorpha</taxon>
        <taxon>Strongyloidea</taxon>
        <taxon>Metastrongylidae</taxon>
        <taxon>Angiostrongylus</taxon>
    </lineage>
</organism>
<name>A0A0K0DHH0_ANGCA</name>
<sequence>MEVLGSRRTNVTICTYNARTLASESTVKNLIMQTRKIGCDVTGLAEERRRHPFNADYDTGEELFLGSYDKREVGGVSIHVTTSLSMNIDSFEQLSA</sequence>
<dbReference type="AlphaFoldDB" id="A0A0K0DHH0"/>
<reference evidence="2" key="2">
    <citation type="submission" date="2017-02" db="UniProtKB">
        <authorList>
            <consortium name="WormBaseParasite"/>
        </authorList>
    </citation>
    <scope>IDENTIFICATION</scope>
</reference>
<dbReference type="Proteomes" id="UP000035642">
    <property type="component" value="Unassembled WGS sequence"/>
</dbReference>
<accession>A0A0K0DHH0</accession>
<protein>
    <submittedName>
        <fullName evidence="2">DUF4242 domain-containing protein</fullName>
    </submittedName>
</protein>
<proteinExistence type="predicted"/>
<evidence type="ECO:0000313" key="2">
    <source>
        <dbReference type="WBParaSite" id="ACAC_0001063301-mRNA-1"/>
    </source>
</evidence>
<reference evidence="1" key="1">
    <citation type="submission" date="2012-09" db="EMBL/GenBank/DDBJ databases">
        <authorList>
            <person name="Martin A.A."/>
        </authorList>
    </citation>
    <scope>NUCLEOTIDE SEQUENCE</scope>
</reference>